<reference evidence="2" key="1">
    <citation type="submission" date="2020-03" db="EMBL/GenBank/DDBJ databases">
        <authorList>
            <person name="Weist P."/>
        </authorList>
    </citation>
    <scope>NUCLEOTIDE SEQUENCE</scope>
</reference>
<dbReference type="AlphaFoldDB" id="A0A9N7YVT0"/>
<sequence>MGLAHRNLAPKIPMNTRERRLNEDKTQMQAGIVSLEMRLKNAKAMQRDESESLQFLDNLPKEQQVDRQKTREELMEYKIKVEDVTRTPCWMLHRFADPGSRLQPHRGL</sequence>
<organism evidence="2 3">
    <name type="scientific">Pleuronectes platessa</name>
    <name type="common">European plaice</name>
    <dbReference type="NCBI Taxonomy" id="8262"/>
    <lineage>
        <taxon>Eukaryota</taxon>
        <taxon>Metazoa</taxon>
        <taxon>Chordata</taxon>
        <taxon>Craniata</taxon>
        <taxon>Vertebrata</taxon>
        <taxon>Euteleostomi</taxon>
        <taxon>Actinopterygii</taxon>
        <taxon>Neopterygii</taxon>
        <taxon>Teleostei</taxon>
        <taxon>Neoteleostei</taxon>
        <taxon>Acanthomorphata</taxon>
        <taxon>Carangaria</taxon>
        <taxon>Pleuronectiformes</taxon>
        <taxon>Pleuronectoidei</taxon>
        <taxon>Pleuronectidae</taxon>
        <taxon>Pleuronectes</taxon>
    </lineage>
</organism>
<accession>A0A9N7YVT0</accession>
<keyword evidence="3" id="KW-1185">Reference proteome</keyword>
<dbReference type="Proteomes" id="UP001153269">
    <property type="component" value="Unassembled WGS sequence"/>
</dbReference>
<evidence type="ECO:0000313" key="3">
    <source>
        <dbReference type="Proteomes" id="UP001153269"/>
    </source>
</evidence>
<feature type="compositionally biased region" description="Basic and acidic residues" evidence="1">
    <location>
        <begin position="16"/>
        <end position="26"/>
    </location>
</feature>
<feature type="region of interest" description="Disordered" evidence="1">
    <location>
        <begin position="1"/>
        <end position="26"/>
    </location>
</feature>
<protein>
    <submittedName>
        <fullName evidence="2">Uncharacterized protein</fullName>
    </submittedName>
</protein>
<proteinExistence type="predicted"/>
<gene>
    <name evidence="2" type="ORF">PLEPLA_LOCUS27351</name>
</gene>
<comment type="caution">
    <text evidence="2">The sequence shown here is derived from an EMBL/GenBank/DDBJ whole genome shotgun (WGS) entry which is preliminary data.</text>
</comment>
<dbReference type="EMBL" id="CADEAL010002302">
    <property type="protein sequence ID" value="CAB1439569.1"/>
    <property type="molecule type" value="Genomic_DNA"/>
</dbReference>
<evidence type="ECO:0000313" key="2">
    <source>
        <dbReference type="EMBL" id="CAB1439569.1"/>
    </source>
</evidence>
<name>A0A9N7YVT0_PLEPL</name>
<evidence type="ECO:0000256" key="1">
    <source>
        <dbReference type="SAM" id="MobiDB-lite"/>
    </source>
</evidence>